<dbReference type="PROSITE" id="PS51186">
    <property type="entry name" value="GNAT"/>
    <property type="match status" value="1"/>
</dbReference>
<feature type="domain" description="N-acetyltransferase" evidence="1">
    <location>
        <begin position="22"/>
        <end position="179"/>
    </location>
</feature>
<protein>
    <submittedName>
        <fullName evidence="2">GNAT family N-acetyltransferase</fullName>
    </submittedName>
</protein>
<proteinExistence type="predicted"/>
<dbReference type="SUPFAM" id="SSF55729">
    <property type="entry name" value="Acyl-CoA N-acyltransferases (Nat)"/>
    <property type="match status" value="1"/>
</dbReference>
<name>A0AAE3IG77_9FIRM</name>
<dbReference type="PANTHER" id="PTHR43792">
    <property type="entry name" value="GNAT FAMILY, PUTATIVE (AFU_ORTHOLOGUE AFUA_3G00765)-RELATED-RELATED"/>
    <property type="match status" value="1"/>
</dbReference>
<evidence type="ECO:0000313" key="2">
    <source>
        <dbReference type="EMBL" id="MCU6705716.1"/>
    </source>
</evidence>
<dbReference type="PANTHER" id="PTHR43792:SF9">
    <property type="entry name" value="RIBOSOMAL-PROTEIN-ALANINE ACETYLTRANSFERASE"/>
    <property type="match status" value="1"/>
</dbReference>
<keyword evidence="3" id="KW-1185">Reference proteome</keyword>
<evidence type="ECO:0000259" key="1">
    <source>
        <dbReference type="PROSITE" id="PS51186"/>
    </source>
</evidence>
<dbReference type="Pfam" id="PF13302">
    <property type="entry name" value="Acetyltransf_3"/>
    <property type="match status" value="1"/>
</dbReference>
<gene>
    <name evidence="2" type="ORF">OCV57_07245</name>
</gene>
<evidence type="ECO:0000313" key="3">
    <source>
        <dbReference type="Proteomes" id="UP001208131"/>
    </source>
</evidence>
<dbReference type="GO" id="GO:0008999">
    <property type="term" value="F:protein-N-terminal-alanine acetyltransferase activity"/>
    <property type="evidence" value="ECO:0007669"/>
    <property type="project" value="TreeGrafter"/>
</dbReference>
<organism evidence="2 3">
    <name type="scientific">Hominimerdicola aceti</name>
    <dbReference type="NCBI Taxonomy" id="2981726"/>
    <lineage>
        <taxon>Bacteria</taxon>
        <taxon>Bacillati</taxon>
        <taxon>Bacillota</taxon>
        <taxon>Clostridia</taxon>
        <taxon>Eubacteriales</taxon>
        <taxon>Oscillospiraceae</taxon>
        <taxon>Hominimerdicola</taxon>
    </lineage>
</organism>
<dbReference type="InterPro" id="IPR051531">
    <property type="entry name" value="N-acetyltransferase"/>
</dbReference>
<dbReference type="AlphaFoldDB" id="A0AAE3IG77"/>
<comment type="caution">
    <text evidence="2">The sequence shown here is derived from an EMBL/GenBank/DDBJ whole genome shotgun (WGS) entry which is preliminary data.</text>
</comment>
<sequence length="194" mass="22666">MFILQDMDYYFSHFPVLETERLILRAKTAADAEDMKTYMADENLYKYWGRNMTRQEREPSLFFGRTLNNGKKDHISWGIELKKNHRLAGEVNLFNIENDRQAMIGYRISAAYQNMGFVTEALRRVIRFCFEETGVQRLEAEVMTVNVASNRVMEKCGFTCEGTKRQAKFVNIYTDFNIYGLLRSDIMGERAAST</sequence>
<accession>A0AAE3IG77</accession>
<dbReference type="Proteomes" id="UP001208131">
    <property type="component" value="Unassembled WGS sequence"/>
</dbReference>
<dbReference type="EMBL" id="JAOQJZ010000006">
    <property type="protein sequence ID" value="MCU6705716.1"/>
    <property type="molecule type" value="Genomic_DNA"/>
</dbReference>
<reference evidence="2 3" key="1">
    <citation type="journal article" date="2021" name="ISME Commun">
        <title>Automated analysis of genomic sequences facilitates high-throughput and comprehensive description of bacteria.</title>
        <authorList>
            <person name="Hitch T.C.A."/>
        </authorList>
    </citation>
    <scope>NUCLEOTIDE SEQUENCE [LARGE SCALE GENOMIC DNA]</scope>
    <source>
        <strain evidence="2 3">Sanger_31</strain>
    </source>
</reference>
<dbReference type="RefSeq" id="WP_147342887.1">
    <property type="nucleotide sequence ID" value="NZ_JAOQJZ010000006.1"/>
</dbReference>
<dbReference type="InterPro" id="IPR016181">
    <property type="entry name" value="Acyl_CoA_acyltransferase"/>
</dbReference>
<dbReference type="InterPro" id="IPR000182">
    <property type="entry name" value="GNAT_dom"/>
</dbReference>
<dbReference type="GO" id="GO:0005737">
    <property type="term" value="C:cytoplasm"/>
    <property type="evidence" value="ECO:0007669"/>
    <property type="project" value="TreeGrafter"/>
</dbReference>
<dbReference type="Gene3D" id="3.40.630.30">
    <property type="match status" value="1"/>
</dbReference>